<evidence type="ECO:0000256" key="1">
    <source>
        <dbReference type="SAM" id="MobiDB-lite"/>
    </source>
</evidence>
<dbReference type="Proteomes" id="UP001611494">
    <property type="component" value="Unassembled WGS sequence"/>
</dbReference>
<feature type="region of interest" description="Disordered" evidence="1">
    <location>
        <begin position="1"/>
        <end position="24"/>
    </location>
</feature>
<name>A0ABW7VWF2_9NOCA</name>
<comment type="caution">
    <text evidence="2">The sequence shown here is derived from an EMBL/GenBank/DDBJ whole genome shotgun (WGS) entry which is preliminary data.</text>
</comment>
<organism evidence="2 3">
    <name type="scientific">Nocardia testacea</name>
    <dbReference type="NCBI Taxonomy" id="248551"/>
    <lineage>
        <taxon>Bacteria</taxon>
        <taxon>Bacillati</taxon>
        <taxon>Actinomycetota</taxon>
        <taxon>Actinomycetes</taxon>
        <taxon>Mycobacteriales</taxon>
        <taxon>Nocardiaceae</taxon>
        <taxon>Nocardia</taxon>
    </lineage>
</organism>
<evidence type="ECO:0000313" key="2">
    <source>
        <dbReference type="EMBL" id="MFI2230921.1"/>
    </source>
</evidence>
<feature type="compositionally biased region" description="Basic and acidic residues" evidence="1">
    <location>
        <begin position="1"/>
        <end position="22"/>
    </location>
</feature>
<dbReference type="RefSeq" id="WP_397062266.1">
    <property type="nucleotide sequence ID" value="NZ_JBIRYL010000002.1"/>
</dbReference>
<protein>
    <submittedName>
        <fullName evidence="2">Uncharacterized protein</fullName>
    </submittedName>
</protein>
<sequence>MRISRNFDHDDDREPEPEKGGDLDQLMDILSEEIDEYLAASAAAADTPSSSDTATEQPPTPVKPTLRLVKTTKPEPAVPVEDDNIAPIHRPAPEVQAEAAGRVPRWVRVTLPGSAVVVTLTATIAAGQPGVVAVPVAAYGAGWTAYLWWNAAYRPPVREVAAAIVAALARTVGATTTGARSVVARADSTRTHHENTRTNPA</sequence>
<feature type="region of interest" description="Disordered" evidence="1">
    <location>
        <begin position="38"/>
        <end position="64"/>
    </location>
</feature>
<feature type="compositionally biased region" description="Low complexity" evidence="1">
    <location>
        <begin position="39"/>
        <end position="55"/>
    </location>
</feature>
<dbReference type="EMBL" id="JBIRYL010000002">
    <property type="protein sequence ID" value="MFI2230921.1"/>
    <property type="molecule type" value="Genomic_DNA"/>
</dbReference>
<reference evidence="2 3" key="1">
    <citation type="submission" date="2024-10" db="EMBL/GenBank/DDBJ databases">
        <title>The Natural Products Discovery Center: Release of the First 8490 Sequenced Strains for Exploring Actinobacteria Biosynthetic Diversity.</title>
        <authorList>
            <person name="Kalkreuter E."/>
            <person name="Kautsar S.A."/>
            <person name="Yang D."/>
            <person name="Bader C.D."/>
            <person name="Teijaro C.N."/>
            <person name="Fluegel L."/>
            <person name="Davis C.M."/>
            <person name="Simpson J.R."/>
            <person name="Lauterbach L."/>
            <person name="Steele A.D."/>
            <person name="Gui C."/>
            <person name="Meng S."/>
            <person name="Li G."/>
            <person name="Viehrig K."/>
            <person name="Ye F."/>
            <person name="Su P."/>
            <person name="Kiefer A.F."/>
            <person name="Nichols A."/>
            <person name="Cepeda A.J."/>
            <person name="Yan W."/>
            <person name="Fan B."/>
            <person name="Jiang Y."/>
            <person name="Adhikari A."/>
            <person name="Zheng C.-J."/>
            <person name="Schuster L."/>
            <person name="Cowan T.M."/>
            <person name="Smanski M.J."/>
            <person name="Chevrette M.G."/>
            <person name="De Carvalho L.P.S."/>
            <person name="Shen B."/>
        </authorList>
    </citation>
    <scope>NUCLEOTIDE SEQUENCE [LARGE SCALE GENOMIC DNA]</scope>
    <source>
        <strain evidence="2 3">NPDC019377</strain>
    </source>
</reference>
<proteinExistence type="predicted"/>
<evidence type="ECO:0000313" key="3">
    <source>
        <dbReference type="Proteomes" id="UP001611494"/>
    </source>
</evidence>
<keyword evidence="3" id="KW-1185">Reference proteome</keyword>
<gene>
    <name evidence="2" type="ORF">ACH49Z_13835</name>
</gene>
<accession>A0ABW7VWF2</accession>